<keyword evidence="4" id="KW-0055">Arginine biosynthesis</keyword>
<dbReference type="InterPro" id="IPR058924">
    <property type="entry name" value="AGPR_dimerisation_dom"/>
</dbReference>
<organism evidence="7 8">
    <name type="scientific">Candidatus Amunia macphersoniae</name>
    <dbReference type="NCBI Taxonomy" id="3127014"/>
    <lineage>
        <taxon>Bacteria</taxon>
        <taxon>Bacillati</taxon>
        <taxon>Candidatus Dormiibacterota</taxon>
        <taxon>Candidatus Dormibacteria</taxon>
        <taxon>Candidatus Aeolococcales</taxon>
        <taxon>Candidatus Aeolococcaceae</taxon>
        <taxon>Candidatus Amunia</taxon>
    </lineage>
</organism>
<feature type="domain" description="Semialdehyde dehydrogenase NAD-binding" evidence="6">
    <location>
        <begin position="2"/>
        <end position="138"/>
    </location>
</feature>
<dbReference type="PANTHER" id="PTHR32338">
    <property type="entry name" value="N-ACETYL-GAMMA-GLUTAMYL-PHOSPHATE REDUCTASE, CHLOROPLASTIC-RELATED-RELATED"/>
    <property type="match status" value="1"/>
</dbReference>
<dbReference type="PANTHER" id="PTHR32338:SF11">
    <property type="entry name" value="[LYSW]-L-2-AMINOADIPATE_[LYSW]-L-GLUTAMATE PHOSPHATE REDUCTASE-RELATED"/>
    <property type="match status" value="1"/>
</dbReference>
<comment type="function">
    <text evidence="4">Catalyzes the NADPH-dependent reduction of N-acetyl-5-glutamyl phosphate to yield N-acetyl-L-glutamate 5-semialdehyde.</text>
</comment>
<keyword evidence="3 4" id="KW-0560">Oxidoreductase</keyword>
<comment type="subcellular location">
    <subcellularLocation>
        <location evidence="4">Cytoplasm</location>
    </subcellularLocation>
</comment>
<keyword evidence="1 4" id="KW-0028">Amino-acid biosynthesis</keyword>
<dbReference type="Gene3D" id="3.30.360.10">
    <property type="entry name" value="Dihydrodipicolinate Reductase, domain 2"/>
    <property type="match status" value="1"/>
</dbReference>
<dbReference type="NCBIfam" id="TIGR01850">
    <property type="entry name" value="argC"/>
    <property type="match status" value="1"/>
</dbReference>
<dbReference type="InterPro" id="IPR036291">
    <property type="entry name" value="NAD(P)-bd_dom_sf"/>
</dbReference>
<dbReference type="EC" id="1.2.1.38" evidence="4"/>
<name>A0A934NFE4_9BACT</name>
<dbReference type="SMART" id="SM00859">
    <property type="entry name" value="Semialdhyde_dh"/>
    <property type="match status" value="1"/>
</dbReference>
<proteinExistence type="inferred from homology"/>
<dbReference type="GO" id="GO:0051287">
    <property type="term" value="F:NAD binding"/>
    <property type="evidence" value="ECO:0007669"/>
    <property type="project" value="InterPro"/>
</dbReference>
<dbReference type="Proteomes" id="UP000614410">
    <property type="component" value="Unassembled WGS sequence"/>
</dbReference>
<feature type="compositionally biased region" description="Low complexity" evidence="5">
    <location>
        <begin position="178"/>
        <end position="189"/>
    </location>
</feature>
<gene>
    <name evidence="4" type="primary">argC</name>
    <name evidence="7" type="ORF">JF887_01020</name>
</gene>
<dbReference type="GO" id="GO:0003942">
    <property type="term" value="F:N-acetyl-gamma-glutamyl-phosphate reductase activity"/>
    <property type="evidence" value="ECO:0007669"/>
    <property type="project" value="UniProtKB-UniRule"/>
</dbReference>
<dbReference type="Pfam" id="PF22698">
    <property type="entry name" value="Semialdhyde_dhC_1"/>
    <property type="match status" value="1"/>
</dbReference>
<evidence type="ECO:0000256" key="3">
    <source>
        <dbReference type="ARBA" id="ARBA00023002"/>
    </source>
</evidence>
<dbReference type="GO" id="GO:0005737">
    <property type="term" value="C:cytoplasm"/>
    <property type="evidence" value="ECO:0007669"/>
    <property type="project" value="UniProtKB-SubCell"/>
</dbReference>
<sequence length="344" mass="36689">MNVAVAGAAGYTGGELLRLLIQHPHVEVVGASSERLAGRFVHHTHPVLRGRTSLRFTQRSDLPECDVLFSALPHGESEAFIDSLAEHAPLVIDLSADFRLRNPADYPRWYGRKHSRPELLAQAVYALPEVDRDRVRSAGLLATGGCVATAAILALLPLARAGVVDTTQQLVVDAKVGSSAAGAQPGGSSHHPHRSGTMRSFAPTGHRHTAEIVQETGLHNVALSVTAVEAVRGVLVTAHVPLADDAVDDRRLRALLREAFASEPFVRVVHEAQGLHRHPEPKLLSGTNICDVGFERDPWAPRAVVLAAIDNLGKGSAGQAVHALNVHAGIDECCGLDFTGLYPI</sequence>
<evidence type="ECO:0000256" key="4">
    <source>
        <dbReference type="HAMAP-Rule" id="MF_00150"/>
    </source>
</evidence>
<evidence type="ECO:0000256" key="5">
    <source>
        <dbReference type="SAM" id="MobiDB-lite"/>
    </source>
</evidence>
<dbReference type="GO" id="GO:0006526">
    <property type="term" value="P:L-arginine biosynthetic process"/>
    <property type="evidence" value="ECO:0007669"/>
    <property type="project" value="UniProtKB-UniRule"/>
</dbReference>
<comment type="similarity">
    <text evidence="4">Belongs to the NAGSA dehydrogenase family. Type 1 subfamily.</text>
</comment>
<dbReference type="InterPro" id="IPR000534">
    <property type="entry name" value="Semialdehyde_DH_NAD-bd"/>
</dbReference>
<keyword evidence="2 4" id="KW-0521">NADP</keyword>
<reference evidence="7 8" key="1">
    <citation type="submission" date="2020-10" db="EMBL/GenBank/DDBJ databases">
        <title>Ca. Dormibacterota MAGs.</title>
        <authorList>
            <person name="Montgomery K."/>
        </authorList>
    </citation>
    <scope>NUCLEOTIDE SEQUENCE [LARGE SCALE GENOMIC DNA]</scope>
    <source>
        <strain evidence="7">Mitchell_Peninsula_5</strain>
    </source>
</reference>
<dbReference type="InterPro" id="IPR000706">
    <property type="entry name" value="AGPR_type-1"/>
</dbReference>
<dbReference type="SUPFAM" id="SSF55347">
    <property type="entry name" value="Glyceraldehyde-3-phosphate dehydrogenase-like, C-terminal domain"/>
    <property type="match status" value="1"/>
</dbReference>
<feature type="active site" evidence="4">
    <location>
        <position position="146"/>
    </location>
</feature>
<dbReference type="EMBL" id="JAEKNN010000005">
    <property type="protein sequence ID" value="MBJ7608001.1"/>
    <property type="molecule type" value="Genomic_DNA"/>
</dbReference>
<protein>
    <recommendedName>
        <fullName evidence="4">N-acetyl-gamma-glutamyl-phosphate reductase</fullName>
        <shortName evidence="4">AGPR</shortName>
        <ecNumber evidence="4">1.2.1.38</ecNumber>
    </recommendedName>
    <alternativeName>
        <fullName evidence="4">N-acetyl-glutamate semialdehyde dehydrogenase</fullName>
        <shortName evidence="4">NAGSA dehydrogenase</shortName>
    </alternativeName>
</protein>
<comment type="catalytic activity">
    <reaction evidence="4">
        <text>N-acetyl-L-glutamate 5-semialdehyde + phosphate + NADP(+) = N-acetyl-L-glutamyl 5-phosphate + NADPH + H(+)</text>
        <dbReference type="Rhea" id="RHEA:21588"/>
        <dbReference type="ChEBI" id="CHEBI:15378"/>
        <dbReference type="ChEBI" id="CHEBI:29123"/>
        <dbReference type="ChEBI" id="CHEBI:43474"/>
        <dbReference type="ChEBI" id="CHEBI:57783"/>
        <dbReference type="ChEBI" id="CHEBI:57936"/>
        <dbReference type="ChEBI" id="CHEBI:58349"/>
        <dbReference type="EC" id="1.2.1.38"/>
    </reaction>
</comment>
<keyword evidence="4" id="KW-0963">Cytoplasm</keyword>
<dbReference type="SUPFAM" id="SSF51735">
    <property type="entry name" value="NAD(P)-binding Rossmann-fold domains"/>
    <property type="match status" value="1"/>
</dbReference>
<evidence type="ECO:0000313" key="8">
    <source>
        <dbReference type="Proteomes" id="UP000614410"/>
    </source>
</evidence>
<feature type="region of interest" description="Disordered" evidence="5">
    <location>
        <begin position="178"/>
        <end position="202"/>
    </location>
</feature>
<dbReference type="InterPro" id="IPR050085">
    <property type="entry name" value="AGPR"/>
</dbReference>
<dbReference type="CDD" id="cd24151">
    <property type="entry name" value="AGPR_1_N_LysY"/>
    <property type="match status" value="1"/>
</dbReference>
<evidence type="ECO:0000256" key="2">
    <source>
        <dbReference type="ARBA" id="ARBA00022857"/>
    </source>
</evidence>
<accession>A0A934NFE4</accession>
<evidence type="ECO:0000313" key="7">
    <source>
        <dbReference type="EMBL" id="MBJ7608001.1"/>
    </source>
</evidence>
<dbReference type="GO" id="GO:0070401">
    <property type="term" value="F:NADP+ binding"/>
    <property type="evidence" value="ECO:0007669"/>
    <property type="project" value="InterPro"/>
</dbReference>
<dbReference type="AlphaFoldDB" id="A0A934NFE4"/>
<dbReference type="Gene3D" id="3.40.50.720">
    <property type="entry name" value="NAD(P)-binding Rossmann-like Domain"/>
    <property type="match status" value="1"/>
</dbReference>
<dbReference type="Pfam" id="PF01118">
    <property type="entry name" value="Semialdhyde_dh"/>
    <property type="match status" value="1"/>
</dbReference>
<evidence type="ECO:0000259" key="6">
    <source>
        <dbReference type="SMART" id="SM00859"/>
    </source>
</evidence>
<evidence type="ECO:0000256" key="1">
    <source>
        <dbReference type="ARBA" id="ARBA00022605"/>
    </source>
</evidence>
<dbReference type="HAMAP" id="MF_00150">
    <property type="entry name" value="ArgC_type1"/>
    <property type="match status" value="1"/>
</dbReference>
<comment type="caution">
    <text evidence="7">The sequence shown here is derived from an EMBL/GenBank/DDBJ whole genome shotgun (WGS) entry which is preliminary data.</text>
</comment>
<comment type="pathway">
    <text evidence="4">Amino-acid biosynthesis; L-arginine biosynthesis; N(2)-acetyl-L-ornithine from L-glutamate: step 3/4.</text>
</comment>